<evidence type="ECO:0000313" key="9">
    <source>
        <dbReference type="Proteomes" id="UP000285970"/>
    </source>
</evidence>
<sequence>MIAAFIAASEETHTPPRFRRVVELDRPRGEIVSATLHWSAEGVAEAWIGETPASDMLLVPGWTAYERRLRYAETDVAALISERFVLGVQLADGWFRGRLGWTGQARIYGDRGAVFASLRIAFADGHVQTVETDASWEWSEGPVRSADLYDGQTVDAGLADDWLLADGVAVGRSVVLADEPRAELEPYLAPPVRRVATVAPQRTWMSPSGETIVDFGQNLVGYVRVRVRGPRGAIVTVRHAEVLEHGELAVRPLRSARATDRFFLSGGDDAFEPTLTFHGFRYAGVSGWPVSAPPLDENIEAVVIGSDMRRIGRFACSDPLLSRLHENVVWSMRGNFVDVPTDCPQRDERLGWTGDIAVFAETASFLFDTNEFLSDWLRDVAVEQDLAGGRVPHVVPDTLKYDPAHGGLPATDTAIWGDAAVWVPWALWRAYGDRSVLERQYSSMTAHAGRIAERLSPTGLWDTGFQFGDWLDPTAPPEDPFLARADPGVVATACAYRTFSTLARTAGILGEAVDAERFAALAARVRTAFRTHYVADGIVRSDCETVYALALVFDLLADDDRERAGHRLAQLVAASGHRISTGFAGTPFVLDALAETGHADAAFALLMQTESPSWLHPVTLGATTIWERWDSLLSDGTVNPGEMTSFNHYALGAVADFLHRRIVGIAPLTPGYREIAVSPLVGGGLTWAAGSLESPHGTIRVRWERDGDTVRLEAEVPPDCTAVIQLPGRDAVRVGAGHQTVVGTMASTLQEAS</sequence>
<evidence type="ECO:0000259" key="5">
    <source>
        <dbReference type="Pfam" id="PF08531"/>
    </source>
</evidence>
<dbReference type="EC" id="3.2.1.40" evidence="2"/>
<dbReference type="Gene3D" id="2.60.420.10">
    <property type="entry name" value="Maltose phosphorylase, domain 3"/>
    <property type="match status" value="1"/>
</dbReference>
<dbReference type="Pfam" id="PF17389">
    <property type="entry name" value="Bac_rhamnosid6H"/>
    <property type="match status" value="1"/>
</dbReference>
<dbReference type="GO" id="GO:0005975">
    <property type="term" value="P:carbohydrate metabolic process"/>
    <property type="evidence" value="ECO:0007669"/>
    <property type="project" value="InterPro"/>
</dbReference>
<dbReference type="EMBL" id="RBZY01000001">
    <property type="protein sequence ID" value="RWR23421.1"/>
    <property type="molecule type" value="Genomic_DNA"/>
</dbReference>
<name>A0A443JSF6_9MICO</name>
<dbReference type="InterPro" id="IPR012341">
    <property type="entry name" value="6hp_glycosidase-like_sf"/>
</dbReference>
<dbReference type="Gene3D" id="1.50.10.10">
    <property type="match status" value="1"/>
</dbReference>
<dbReference type="Pfam" id="PF05592">
    <property type="entry name" value="Bac_rhamnosid"/>
    <property type="match status" value="1"/>
</dbReference>
<feature type="domain" description="Alpha-L-rhamnosidase concanavalin-like" evidence="4">
    <location>
        <begin position="207"/>
        <end position="304"/>
    </location>
</feature>
<dbReference type="Pfam" id="PF17390">
    <property type="entry name" value="Bac_rhamnosid_C"/>
    <property type="match status" value="1"/>
</dbReference>
<evidence type="ECO:0000259" key="4">
    <source>
        <dbReference type="Pfam" id="PF05592"/>
    </source>
</evidence>
<evidence type="ECO:0000256" key="3">
    <source>
        <dbReference type="ARBA" id="ARBA00022801"/>
    </source>
</evidence>
<dbReference type="OrthoDB" id="9761045at2"/>
<dbReference type="AlphaFoldDB" id="A0A443JSF6"/>
<feature type="domain" description="Alpha-L-rhamnosidase six-hairpin glycosidase" evidence="6">
    <location>
        <begin position="310"/>
        <end position="662"/>
    </location>
</feature>
<gene>
    <name evidence="8" type="ORF">D8Y23_00520</name>
</gene>
<dbReference type="InterPro" id="IPR008902">
    <property type="entry name" value="Rhamnosid_concanavalin"/>
</dbReference>
<comment type="catalytic activity">
    <reaction evidence="1">
        <text>Hydrolysis of terminal non-reducing alpha-L-rhamnose residues in alpha-L-rhamnosides.</text>
        <dbReference type="EC" id="3.2.1.40"/>
    </reaction>
</comment>
<dbReference type="PANTHER" id="PTHR33307:SF6">
    <property type="entry name" value="ALPHA-RHAMNOSIDASE (EUROFUNG)-RELATED"/>
    <property type="match status" value="1"/>
</dbReference>
<organism evidence="8 9">
    <name type="scientific">Microbacterium enclense</name>
    <dbReference type="NCBI Taxonomy" id="993073"/>
    <lineage>
        <taxon>Bacteria</taxon>
        <taxon>Bacillati</taxon>
        <taxon>Actinomycetota</taxon>
        <taxon>Actinomycetes</taxon>
        <taxon>Micrococcales</taxon>
        <taxon>Microbacteriaceae</taxon>
        <taxon>Microbacterium</taxon>
    </lineage>
</organism>
<accession>A0A443JSF6</accession>
<dbReference type="InterPro" id="IPR013737">
    <property type="entry name" value="Bac_rhamnosid_N"/>
</dbReference>
<dbReference type="GO" id="GO:0030596">
    <property type="term" value="F:alpha-L-rhamnosidase activity"/>
    <property type="evidence" value="ECO:0007669"/>
    <property type="project" value="UniProtKB-EC"/>
</dbReference>
<comment type="caution">
    <text evidence="8">The sequence shown here is derived from an EMBL/GenBank/DDBJ whole genome shotgun (WGS) entry which is preliminary data.</text>
</comment>
<dbReference type="Proteomes" id="UP000285970">
    <property type="component" value="Unassembled WGS sequence"/>
</dbReference>
<dbReference type="RefSeq" id="WP_128216221.1">
    <property type="nucleotide sequence ID" value="NZ_RBZY01000001.1"/>
</dbReference>
<dbReference type="PANTHER" id="PTHR33307">
    <property type="entry name" value="ALPHA-RHAMNOSIDASE (EUROFUNG)"/>
    <property type="match status" value="1"/>
</dbReference>
<evidence type="ECO:0000256" key="2">
    <source>
        <dbReference type="ARBA" id="ARBA00012652"/>
    </source>
</evidence>
<evidence type="ECO:0000313" key="8">
    <source>
        <dbReference type="EMBL" id="RWR23421.1"/>
    </source>
</evidence>
<keyword evidence="3" id="KW-0378">Hydrolase</keyword>
<evidence type="ECO:0000259" key="6">
    <source>
        <dbReference type="Pfam" id="PF17389"/>
    </source>
</evidence>
<dbReference type="InterPro" id="IPR016007">
    <property type="entry name" value="Alpha_rhamnosid"/>
</dbReference>
<feature type="domain" description="Bacterial alpha-L-rhamnosidase N-terminal" evidence="5">
    <location>
        <begin position="30"/>
        <end position="195"/>
    </location>
</feature>
<dbReference type="Pfam" id="PF08531">
    <property type="entry name" value="Bac_rhamnosid_N"/>
    <property type="match status" value="1"/>
</dbReference>
<dbReference type="InterPro" id="IPR008928">
    <property type="entry name" value="6-hairpin_glycosidase_sf"/>
</dbReference>
<proteinExistence type="predicted"/>
<reference evidence="8 9" key="1">
    <citation type="journal article" date="2018" name="Front. Microbiol.">
        <title>Novel Insights Into Bacterial Dimethylsulfoniopropionate Catabolism in the East China Sea.</title>
        <authorList>
            <person name="Liu J."/>
            <person name="Liu J."/>
            <person name="Zhang S.H."/>
            <person name="Liang J."/>
            <person name="Lin H."/>
            <person name="Song D."/>
            <person name="Yang G.P."/>
            <person name="Todd J.D."/>
            <person name="Zhang X.H."/>
        </authorList>
    </citation>
    <scope>NUCLEOTIDE SEQUENCE [LARGE SCALE GENOMIC DNA]</scope>
    <source>
        <strain evidence="8 9">ZYFD042</strain>
    </source>
</reference>
<evidence type="ECO:0000259" key="7">
    <source>
        <dbReference type="Pfam" id="PF17390"/>
    </source>
</evidence>
<dbReference type="InterPro" id="IPR035398">
    <property type="entry name" value="Bac_rhamnosid_C"/>
</dbReference>
<dbReference type="SUPFAM" id="SSF48208">
    <property type="entry name" value="Six-hairpin glycosidases"/>
    <property type="match status" value="1"/>
</dbReference>
<protein>
    <recommendedName>
        <fullName evidence="2">alpha-L-rhamnosidase</fullName>
        <ecNumber evidence="2">3.2.1.40</ecNumber>
    </recommendedName>
</protein>
<dbReference type="Gene3D" id="2.60.120.260">
    <property type="entry name" value="Galactose-binding domain-like"/>
    <property type="match status" value="2"/>
</dbReference>
<dbReference type="InterPro" id="IPR035396">
    <property type="entry name" value="Bac_rhamnosid6H"/>
</dbReference>
<feature type="domain" description="Alpha-L-rhamnosidase C-terminal" evidence="7">
    <location>
        <begin position="664"/>
        <end position="738"/>
    </location>
</feature>
<evidence type="ECO:0000256" key="1">
    <source>
        <dbReference type="ARBA" id="ARBA00001445"/>
    </source>
</evidence>